<accession>A0A7C5RTA2</accession>
<dbReference type="SUPFAM" id="SSF56281">
    <property type="entry name" value="Metallo-hydrolase/oxidoreductase"/>
    <property type="match status" value="1"/>
</dbReference>
<evidence type="ECO:0000259" key="1">
    <source>
        <dbReference type="SMART" id="SM00849"/>
    </source>
</evidence>
<gene>
    <name evidence="2" type="ORF">ENM21_01030</name>
</gene>
<protein>
    <submittedName>
        <fullName evidence="2">MBL fold metallo-hydrolase</fullName>
    </submittedName>
</protein>
<organism evidence="2">
    <name type="scientific">Thermomicrobium roseum</name>
    <dbReference type="NCBI Taxonomy" id="500"/>
    <lineage>
        <taxon>Bacteria</taxon>
        <taxon>Pseudomonadati</taxon>
        <taxon>Thermomicrobiota</taxon>
        <taxon>Thermomicrobia</taxon>
        <taxon>Thermomicrobiales</taxon>
        <taxon>Thermomicrobiaceae</taxon>
        <taxon>Thermomicrobium</taxon>
    </lineage>
</organism>
<dbReference type="PANTHER" id="PTHR42663:SF6">
    <property type="entry name" value="HYDROLASE C777.06C-RELATED"/>
    <property type="match status" value="1"/>
</dbReference>
<dbReference type="SMART" id="SM00849">
    <property type="entry name" value="Lactamase_B"/>
    <property type="match status" value="1"/>
</dbReference>
<dbReference type="GO" id="GO:0016787">
    <property type="term" value="F:hydrolase activity"/>
    <property type="evidence" value="ECO:0007669"/>
    <property type="project" value="UniProtKB-KW"/>
</dbReference>
<dbReference type="EMBL" id="DRWX01000051">
    <property type="protein sequence ID" value="HHM95792.1"/>
    <property type="molecule type" value="Genomic_DNA"/>
</dbReference>
<dbReference type="InterPro" id="IPR036866">
    <property type="entry name" value="RibonucZ/Hydroxyglut_hydro"/>
</dbReference>
<dbReference type="AlphaFoldDB" id="A0A7C5RTA2"/>
<reference evidence="2" key="1">
    <citation type="journal article" date="2020" name="mSystems">
        <title>Genome- and Community-Level Interaction Insights into Carbon Utilization and Element Cycling Functions of Hydrothermarchaeota in Hydrothermal Sediment.</title>
        <authorList>
            <person name="Zhou Z."/>
            <person name="Liu Y."/>
            <person name="Xu W."/>
            <person name="Pan J."/>
            <person name="Luo Z.H."/>
            <person name="Li M."/>
        </authorList>
    </citation>
    <scope>NUCLEOTIDE SEQUENCE [LARGE SCALE GENOMIC DNA]</scope>
    <source>
        <strain evidence="2">SpSt-1065</strain>
    </source>
</reference>
<dbReference type="Pfam" id="PF12706">
    <property type="entry name" value="Lactamase_B_2"/>
    <property type="match status" value="1"/>
</dbReference>
<dbReference type="CDD" id="cd16279">
    <property type="entry name" value="metallo-hydrolase-like_MBL-fold"/>
    <property type="match status" value="1"/>
</dbReference>
<proteinExistence type="predicted"/>
<sequence length="256" mass="28414">MTVLGLTFLGTGTSNGIPVIGCHCRACTSADPRDRRTRCSVVLHLGERNILIDTAPELRLQALTTGLTRVDAVLFTHAHADHVGGFDDLRQFNYLAQAPLPVYADPTTARELRTRFGYAFTDPLPFYGGKPDLRLHEFDGPFELFGYPIIPVPVLHGGWTVYGFRCGPLAYVTDAKTIPPTSLALLHGVEVLVLNALRDRPHPTHLSLAEALAIVEELQPRQTYFTHVSHEVVHVEWSERLPDGVFLAYDGLRVWV</sequence>
<comment type="caution">
    <text evidence="2">The sequence shown here is derived from an EMBL/GenBank/DDBJ whole genome shotgun (WGS) entry which is preliminary data.</text>
</comment>
<dbReference type="InterPro" id="IPR001279">
    <property type="entry name" value="Metallo-B-lactamas"/>
</dbReference>
<feature type="domain" description="Metallo-beta-lactamase" evidence="1">
    <location>
        <begin position="36"/>
        <end position="227"/>
    </location>
</feature>
<keyword evidence="2" id="KW-0378">Hydrolase</keyword>
<dbReference type="Gene3D" id="3.60.15.10">
    <property type="entry name" value="Ribonuclease Z/Hydroxyacylglutathione hydrolase-like"/>
    <property type="match status" value="1"/>
</dbReference>
<name>A0A7C5RTA2_THERO</name>
<evidence type="ECO:0000313" key="2">
    <source>
        <dbReference type="EMBL" id="HHM95792.1"/>
    </source>
</evidence>
<dbReference type="PANTHER" id="PTHR42663">
    <property type="entry name" value="HYDROLASE C777.06C-RELATED-RELATED"/>
    <property type="match status" value="1"/>
</dbReference>